<accession>A0A1K2IGB3</accession>
<proteinExistence type="predicted"/>
<keyword evidence="1" id="KW-0472">Membrane</keyword>
<gene>
    <name evidence="2" type="ORF">SAMN05216324_102373</name>
</gene>
<dbReference type="EMBL" id="FPKW01000002">
    <property type="protein sequence ID" value="SFZ91477.1"/>
    <property type="molecule type" value="Genomic_DNA"/>
</dbReference>
<reference evidence="3" key="1">
    <citation type="submission" date="2016-10" db="EMBL/GenBank/DDBJ databases">
        <authorList>
            <person name="Varghese N."/>
            <person name="Submissions S."/>
        </authorList>
    </citation>
    <scope>NUCLEOTIDE SEQUENCE [LARGE SCALE GENOMIC DNA]</scope>
    <source>
        <strain evidence="3">SUR2</strain>
    </source>
</reference>
<keyword evidence="1" id="KW-1133">Transmembrane helix</keyword>
<dbReference type="STRING" id="1612149.SAMN05216324_102373"/>
<keyword evidence="1" id="KW-0812">Transmembrane</keyword>
<sequence length="89" mass="10770">MINFLKKYWFLILIIIIAINFSGFYLIKNSPDFLDLIEHAESDEMIRDFERSKFKYEMSFIFILLLDISVILYVPYLIIRNIKLNVNKK</sequence>
<organism evidence="2 3">
    <name type="scientific">Chryseobacterium limigenitum</name>
    <dbReference type="NCBI Taxonomy" id="1612149"/>
    <lineage>
        <taxon>Bacteria</taxon>
        <taxon>Pseudomonadati</taxon>
        <taxon>Bacteroidota</taxon>
        <taxon>Flavobacteriia</taxon>
        <taxon>Flavobacteriales</taxon>
        <taxon>Weeksellaceae</taxon>
        <taxon>Chryseobacterium group</taxon>
        <taxon>Chryseobacterium</taxon>
    </lineage>
</organism>
<protein>
    <submittedName>
        <fullName evidence="2">Uncharacterized protein</fullName>
    </submittedName>
</protein>
<keyword evidence="3" id="KW-1185">Reference proteome</keyword>
<evidence type="ECO:0000313" key="3">
    <source>
        <dbReference type="Proteomes" id="UP000182034"/>
    </source>
</evidence>
<dbReference type="Proteomes" id="UP000182034">
    <property type="component" value="Unassembled WGS sequence"/>
</dbReference>
<dbReference type="AlphaFoldDB" id="A0A1K2IGB3"/>
<evidence type="ECO:0000256" key="1">
    <source>
        <dbReference type="SAM" id="Phobius"/>
    </source>
</evidence>
<feature type="transmembrane region" description="Helical" evidence="1">
    <location>
        <begin position="58"/>
        <end position="79"/>
    </location>
</feature>
<name>A0A1K2IGB3_9FLAO</name>
<evidence type="ECO:0000313" key="2">
    <source>
        <dbReference type="EMBL" id="SFZ91477.1"/>
    </source>
</evidence>
<feature type="transmembrane region" description="Helical" evidence="1">
    <location>
        <begin position="7"/>
        <end position="27"/>
    </location>
</feature>